<dbReference type="CDD" id="cd14944">
    <property type="entry name" value="TRAPPC6A_Trs33"/>
    <property type="match status" value="1"/>
</dbReference>
<gene>
    <name evidence="2" type="primary">TRS33</name>
    <name evidence="2" type="ORF">CAAN4_D02784</name>
</gene>
<proteinExistence type="inferred from homology"/>
<dbReference type="Proteomes" id="UP001497600">
    <property type="component" value="Chromosome D"/>
</dbReference>
<dbReference type="SUPFAM" id="SSF111126">
    <property type="entry name" value="Ligand-binding domain in the NO signalling and Golgi transport"/>
    <property type="match status" value="1"/>
</dbReference>
<dbReference type="PANTHER" id="PTHR12817">
    <property type="entry name" value="TRAFFICKING PROTEIN PARTICLE COMPLEX SUBUNIT 6B"/>
    <property type="match status" value="1"/>
</dbReference>
<dbReference type="InterPro" id="IPR007194">
    <property type="entry name" value="TRAPP_component"/>
</dbReference>
<evidence type="ECO:0000313" key="3">
    <source>
        <dbReference type="Proteomes" id="UP001497600"/>
    </source>
</evidence>
<protein>
    <submittedName>
        <fullName evidence="2">Trafficking protein particle complex subunit 33</fullName>
    </submittedName>
</protein>
<organism evidence="2 3">
    <name type="scientific">[Candida] anglica</name>
    <dbReference type="NCBI Taxonomy" id="148631"/>
    <lineage>
        <taxon>Eukaryota</taxon>
        <taxon>Fungi</taxon>
        <taxon>Dikarya</taxon>
        <taxon>Ascomycota</taxon>
        <taxon>Saccharomycotina</taxon>
        <taxon>Pichiomycetes</taxon>
        <taxon>Debaryomycetaceae</taxon>
        <taxon>Kurtzmaniella</taxon>
    </lineage>
</organism>
<dbReference type="InterPro" id="IPR037992">
    <property type="entry name" value="TRAPPC6/Trs33"/>
</dbReference>
<dbReference type="Gene3D" id="3.30.1380.20">
    <property type="entry name" value="Trafficking protein particle complex subunit 3"/>
    <property type="match status" value="1"/>
</dbReference>
<keyword evidence="3" id="KW-1185">Reference proteome</keyword>
<evidence type="ECO:0000313" key="2">
    <source>
        <dbReference type="EMBL" id="CAK7903056.1"/>
    </source>
</evidence>
<sequence>MDTLDVPGKVNARCLDYLLMEMVSTSISISHQKGDPVEIPDPTRTINILDQNFINSDDVTLRNENYGFQVGIRLSELLLHKAPASSPKISNILDIMKFVCRDVWRCLYGKQMDNLRTNHRGIFVLVDNNCRLISSMNSAKGVPDSIARARTFLWFPCGLIRGILQSFGIEALVTAEITSFPAVTFNIQTSINN</sequence>
<dbReference type="PANTHER" id="PTHR12817:SF0">
    <property type="entry name" value="GEO08327P1"/>
    <property type="match status" value="1"/>
</dbReference>
<dbReference type="Pfam" id="PF04051">
    <property type="entry name" value="TRAPP"/>
    <property type="match status" value="1"/>
</dbReference>
<dbReference type="InterPro" id="IPR024096">
    <property type="entry name" value="NO_sig/Golgi_transp_ligand-bd"/>
</dbReference>
<name>A0ABP0EA99_9ASCO</name>
<comment type="similarity">
    <text evidence="1">Belongs to the TRAPP small subunits family. BET3 subfamily.</text>
</comment>
<reference evidence="2 3" key="1">
    <citation type="submission" date="2024-01" db="EMBL/GenBank/DDBJ databases">
        <authorList>
            <consortium name="Genoscope - CEA"/>
            <person name="William W."/>
        </authorList>
    </citation>
    <scope>NUCLEOTIDE SEQUENCE [LARGE SCALE GENOMIC DNA]</scope>
    <source>
        <strain evidence="2 3">29B2s-10</strain>
    </source>
</reference>
<dbReference type="EMBL" id="OZ004256">
    <property type="protein sequence ID" value="CAK7903056.1"/>
    <property type="molecule type" value="Genomic_DNA"/>
</dbReference>
<accession>A0ABP0EA99</accession>
<evidence type="ECO:0000256" key="1">
    <source>
        <dbReference type="ARBA" id="ARBA00006218"/>
    </source>
</evidence>